<comment type="catalytic activity">
    <reaction evidence="8">
        <text>L-seryl-[protein] + ATP = O-phospho-L-seryl-[protein] + ADP + H(+)</text>
        <dbReference type="Rhea" id="RHEA:17989"/>
        <dbReference type="Rhea" id="RHEA-COMP:9863"/>
        <dbReference type="Rhea" id="RHEA-COMP:11604"/>
        <dbReference type="ChEBI" id="CHEBI:15378"/>
        <dbReference type="ChEBI" id="CHEBI:29999"/>
        <dbReference type="ChEBI" id="CHEBI:30616"/>
        <dbReference type="ChEBI" id="CHEBI:83421"/>
        <dbReference type="ChEBI" id="CHEBI:456216"/>
        <dbReference type="EC" id="2.7.11.1"/>
    </reaction>
</comment>
<dbReference type="OrthoDB" id="3638488at2759"/>
<dbReference type="AlphaFoldDB" id="A0A072P2R9"/>
<dbReference type="Pfam" id="PF00069">
    <property type="entry name" value="Pkinase"/>
    <property type="match status" value="1"/>
</dbReference>
<evidence type="ECO:0000256" key="8">
    <source>
        <dbReference type="ARBA" id="ARBA00048679"/>
    </source>
</evidence>
<evidence type="ECO:0000256" key="6">
    <source>
        <dbReference type="ARBA" id="ARBA00022840"/>
    </source>
</evidence>
<keyword evidence="12" id="KW-1185">Reference proteome</keyword>
<feature type="region of interest" description="Disordered" evidence="9">
    <location>
        <begin position="214"/>
        <end position="250"/>
    </location>
</feature>
<dbReference type="Gene3D" id="3.30.200.20">
    <property type="entry name" value="Phosphorylase Kinase, domain 1"/>
    <property type="match status" value="2"/>
</dbReference>
<dbReference type="VEuPathDB" id="FungiDB:A1O9_09560"/>
<protein>
    <recommendedName>
        <fullName evidence="1">non-specific serine/threonine protein kinase</fullName>
        <ecNumber evidence="1">2.7.11.1</ecNumber>
    </recommendedName>
</protein>
<dbReference type="GO" id="GO:0004674">
    <property type="term" value="F:protein serine/threonine kinase activity"/>
    <property type="evidence" value="ECO:0007669"/>
    <property type="project" value="UniProtKB-KW"/>
</dbReference>
<reference evidence="11 12" key="1">
    <citation type="submission" date="2013-03" db="EMBL/GenBank/DDBJ databases">
        <title>The Genome Sequence of Exophiala aquamarina CBS 119918.</title>
        <authorList>
            <consortium name="The Broad Institute Genomics Platform"/>
            <person name="Cuomo C."/>
            <person name="de Hoog S."/>
            <person name="Gorbushina A."/>
            <person name="Walker B."/>
            <person name="Young S.K."/>
            <person name="Zeng Q."/>
            <person name="Gargeya S."/>
            <person name="Fitzgerald M."/>
            <person name="Haas B."/>
            <person name="Abouelleil A."/>
            <person name="Allen A.W."/>
            <person name="Alvarado L."/>
            <person name="Arachchi H.M."/>
            <person name="Berlin A.M."/>
            <person name="Chapman S.B."/>
            <person name="Gainer-Dewar J."/>
            <person name="Goldberg J."/>
            <person name="Griggs A."/>
            <person name="Gujja S."/>
            <person name="Hansen M."/>
            <person name="Howarth C."/>
            <person name="Imamovic A."/>
            <person name="Ireland A."/>
            <person name="Larimer J."/>
            <person name="McCowan C."/>
            <person name="Murphy C."/>
            <person name="Pearson M."/>
            <person name="Poon T.W."/>
            <person name="Priest M."/>
            <person name="Roberts A."/>
            <person name="Saif S."/>
            <person name="Shea T."/>
            <person name="Sisk P."/>
            <person name="Sykes S."/>
            <person name="Wortman J."/>
            <person name="Nusbaum C."/>
            <person name="Birren B."/>
        </authorList>
    </citation>
    <scope>NUCLEOTIDE SEQUENCE [LARGE SCALE GENOMIC DNA]</scope>
    <source>
        <strain evidence="11 12">CBS 119918</strain>
    </source>
</reference>
<dbReference type="Proteomes" id="UP000027920">
    <property type="component" value="Unassembled WGS sequence"/>
</dbReference>
<dbReference type="EC" id="2.7.11.1" evidence="1"/>
<evidence type="ECO:0000256" key="5">
    <source>
        <dbReference type="ARBA" id="ARBA00022777"/>
    </source>
</evidence>
<feature type="region of interest" description="Disordered" evidence="9">
    <location>
        <begin position="129"/>
        <end position="171"/>
    </location>
</feature>
<gene>
    <name evidence="11" type="ORF">A1O9_09560</name>
</gene>
<keyword evidence="6" id="KW-0067">ATP-binding</keyword>
<dbReference type="SUPFAM" id="SSF56112">
    <property type="entry name" value="Protein kinase-like (PK-like)"/>
    <property type="match status" value="1"/>
</dbReference>
<evidence type="ECO:0000313" key="12">
    <source>
        <dbReference type="Proteomes" id="UP000027920"/>
    </source>
</evidence>
<evidence type="ECO:0000256" key="1">
    <source>
        <dbReference type="ARBA" id="ARBA00012513"/>
    </source>
</evidence>
<keyword evidence="4" id="KW-0547">Nucleotide-binding</keyword>
<dbReference type="STRING" id="1182545.A0A072P2R9"/>
<keyword evidence="2" id="KW-0723">Serine/threonine-protein kinase</keyword>
<organism evidence="11 12">
    <name type="scientific">Exophiala aquamarina CBS 119918</name>
    <dbReference type="NCBI Taxonomy" id="1182545"/>
    <lineage>
        <taxon>Eukaryota</taxon>
        <taxon>Fungi</taxon>
        <taxon>Dikarya</taxon>
        <taxon>Ascomycota</taxon>
        <taxon>Pezizomycotina</taxon>
        <taxon>Eurotiomycetes</taxon>
        <taxon>Chaetothyriomycetidae</taxon>
        <taxon>Chaetothyriales</taxon>
        <taxon>Herpotrichiellaceae</taxon>
        <taxon>Exophiala</taxon>
    </lineage>
</organism>
<dbReference type="HOGENOM" id="CLU_000288_19_1_1"/>
<evidence type="ECO:0000256" key="7">
    <source>
        <dbReference type="ARBA" id="ARBA00047899"/>
    </source>
</evidence>
<dbReference type="InterPro" id="IPR050236">
    <property type="entry name" value="Ser_Thr_kinase_AGC"/>
</dbReference>
<feature type="compositionally biased region" description="Polar residues" evidence="9">
    <location>
        <begin position="131"/>
        <end position="142"/>
    </location>
</feature>
<evidence type="ECO:0000256" key="2">
    <source>
        <dbReference type="ARBA" id="ARBA00022527"/>
    </source>
</evidence>
<evidence type="ECO:0000256" key="3">
    <source>
        <dbReference type="ARBA" id="ARBA00022679"/>
    </source>
</evidence>
<name>A0A072P2R9_9EURO</name>
<dbReference type="InterPro" id="IPR011009">
    <property type="entry name" value="Kinase-like_dom_sf"/>
</dbReference>
<dbReference type="PANTHER" id="PTHR24356:SF400">
    <property type="entry name" value="SERINE_THREONINE-PROTEIN KINASE CBK1"/>
    <property type="match status" value="1"/>
</dbReference>
<dbReference type="InterPro" id="IPR000719">
    <property type="entry name" value="Prot_kinase_dom"/>
</dbReference>
<feature type="compositionally biased region" description="Low complexity" evidence="9">
    <location>
        <begin position="237"/>
        <end position="250"/>
    </location>
</feature>
<evidence type="ECO:0000313" key="11">
    <source>
        <dbReference type="EMBL" id="KEF54394.1"/>
    </source>
</evidence>
<feature type="compositionally biased region" description="Low complexity" evidence="9">
    <location>
        <begin position="217"/>
        <end position="230"/>
    </location>
</feature>
<feature type="region of interest" description="Disordered" evidence="9">
    <location>
        <begin position="1"/>
        <end position="33"/>
    </location>
</feature>
<dbReference type="Gene3D" id="1.10.510.10">
    <property type="entry name" value="Transferase(Phosphotransferase) domain 1"/>
    <property type="match status" value="1"/>
</dbReference>
<dbReference type="GeneID" id="25284469"/>
<dbReference type="GO" id="GO:0005524">
    <property type="term" value="F:ATP binding"/>
    <property type="evidence" value="ECO:0007669"/>
    <property type="project" value="UniProtKB-KW"/>
</dbReference>
<dbReference type="PROSITE" id="PS50011">
    <property type="entry name" value="PROTEIN_KINASE_DOM"/>
    <property type="match status" value="1"/>
</dbReference>
<keyword evidence="3" id="KW-0808">Transferase</keyword>
<comment type="catalytic activity">
    <reaction evidence="7">
        <text>L-threonyl-[protein] + ATP = O-phospho-L-threonyl-[protein] + ADP + H(+)</text>
        <dbReference type="Rhea" id="RHEA:46608"/>
        <dbReference type="Rhea" id="RHEA-COMP:11060"/>
        <dbReference type="Rhea" id="RHEA-COMP:11605"/>
        <dbReference type="ChEBI" id="CHEBI:15378"/>
        <dbReference type="ChEBI" id="CHEBI:30013"/>
        <dbReference type="ChEBI" id="CHEBI:30616"/>
        <dbReference type="ChEBI" id="CHEBI:61977"/>
        <dbReference type="ChEBI" id="CHEBI:456216"/>
        <dbReference type="EC" id="2.7.11.1"/>
    </reaction>
</comment>
<feature type="domain" description="Protein kinase" evidence="10">
    <location>
        <begin position="374"/>
        <end position="679"/>
    </location>
</feature>
<proteinExistence type="predicted"/>
<comment type="caution">
    <text evidence="11">The sequence shown here is derived from an EMBL/GenBank/DDBJ whole genome shotgun (WGS) entry which is preliminary data.</text>
</comment>
<dbReference type="GO" id="GO:0035556">
    <property type="term" value="P:intracellular signal transduction"/>
    <property type="evidence" value="ECO:0007669"/>
    <property type="project" value="TreeGrafter"/>
</dbReference>
<dbReference type="RefSeq" id="XP_013256984.1">
    <property type="nucleotide sequence ID" value="XM_013401530.1"/>
</dbReference>
<feature type="region of interest" description="Disordered" evidence="9">
    <location>
        <begin position="597"/>
        <end position="619"/>
    </location>
</feature>
<evidence type="ECO:0000256" key="4">
    <source>
        <dbReference type="ARBA" id="ARBA00022741"/>
    </source>
</evidence>
<dbReference type="EMBL" id="AMGV01000010">
    <property type="protein sequence ID" value="KEF54394.1"/>
    <property type="molecule type" value="Genomic_DNA"/>
</dbReference>
<evidence type="ECO:0000256" key="9">
    <source>
        <dbReference type="SAM" id="MobiDB-lite"/>
    </source>
</evidence>
<dbReference type="PANTHER" id="PTHR24356">
    <property type="entry name" value="SERINE/THREONINE-PROTEIN KINASE"/>
    <property type="match status" value="1"/>
</dbReference>
<dbReference type="SMART" id="SM00220">
    <property type="entry name" value="S_TKc"/>
    <property type="match status" value="1"/>
</dbReference>
<evidence type="ECO:0000259" key="10">
    <source>
        <dbReference type="PROSITE" id="PS50011"/>
    </source>
</evidence>
<keyword evidence="5 11" id="KW-0418">Kinase</keyword>
<feature type="compositionally biased region" description="Basic and acidic residues" evidence="9">
    <location>
        <begin position="599"/>
        <end position="615"/>
    </location>
</feature>
<accession>A0A072P2R9</accession>
<sequence length="679" mass="76693">MPFVNALGHKRSQAGTSPSSHKRSKPRFPKTPALKDVLYDGHTSNSLESASTTWSKASVKSQILKRVSTVKTILGLSHVHSLSTPQNHSEPALTLSQSFPTTYLVENDSEATTVHRPLKLRLARMADIPENHTSNAVTSTDPTNDRKIEAGFPNDKPFHRTLRRSQSLPGLQQRISQRLQQAFGTPNTTVVIRSELRSRPSLKTFTRELNRVNSMQLSSSPSTLHSGSGSPRHRFVSTPPTSEPVSTSSISCPEATTLLDLDRQPHSSEYRLLTPIPEADTLPACSILTVENAAAARSFFEIHFNSVLNETTPREVRRWNLHRSLGELQLPLETQHQAYKAWLHAESDNLRQARLLKNTENCGKAMQGVTVRGFEIVKVLGKGSFGAVRLVKAKEMTTSSVSELSQTNEKLSPRKSSQSNFVSATQALQGPMVKNWRTLSTPTTQVFAMKVIRKSDMIRNSQEGHLRAERDLLVGAVGSQWIIQLVAAFQDRNNLYLVMEYCIGGDFLGLLIRRNTLPENETRFYIAEMILCLEEAHRMCWIHRDVKPDNFLIAADGHLKISDFGLAFDGEWWHDQRFHHEPRHTLMDKLGLTLEGDDQDRRERRATEPRRHAERAYNALDRNTSYPHSVLRNQPEGDEPILDWRNRSQRRRLARSVVGTSQYMAPEVVRGEMYDGRCD</sequence>